<dbReference type="EMBL" id="CM055728">
    <property type="protein sequence ID" value="KAJ8016588.1"/>
    <property type="molecule type" value="Genomic_DNA"/>
</dbReference>
<accession>A0ACC2HKQ7</accession>
<organism evidence="1 2">
    <name type="scientific">Dallia pectoralis</name>
    <name type="common">Alaska blackfish</name>
    <dbReference type="NCBI Taxonomy" id="75939"/>
    <lineage>
        <taxon>Eukaryota</taxon>
        <taxon>Metazoa</taxon>
        <taxon>Chordata</taxon>
        <taxon>Craniata</taxon>
        <taxon>Vertebrata</taxon>
        <taxon>Euteleostomi</taxon>
        <taxon>Actinopterygii</taxon>
        <taxon>Neopterygii</taxon>
        <taxon>Teleostei</taxon>
        <taxon>Protacanthopterygii</taxon>
        <taxon>Esociformes</taxon>
        <taxon>Umbridae</taxon>
        <taxon>Dallia</taxon>
    </lineage>
</organism>
<protein>
    <submittedName>
        <fullName evidence="1">Uncharacterized protein</fullName>
    </submittedName>
</protein>
<evidence type="ECO:0000313" key="2">
    <source>
        <dbReference type="Proteomes" id="UP001157502"/>
    </source>
</evidence>
<sequence length="490" mass="55448">MTAIICDYFFRPNFIVKYKFKCEGCLYSDMNMDERDERPQIVLRRRPYLPRISRWDQAQGCVDDHLQHGLSITLHSSQSGRESQVTLRSCDRICSSGEFENTSLDSFRDCESQSNPTYQSSRVTYFNVRPCEKVWSCAEPDDFSHKAFIGSDNESGRETQMSVRSCDQICSSGEFENTSLDSFSDCESQSNPTYQSSRVTYFNVRPCEKVWSCAEPDDFSHKAFIGSDNESGRETQMSVRSCDPICSSGEFQNTSLDSFSDSEPEVGLAAKLQANTLPAHVDQLRPVLHTAETSLLQRTKAQEENLRSIDLLLSEGLRKYSDIGKVTKESSGCLSWFQKWLSRKKDEKFNNEMPGTRTDVEVIHLVNCNPQLDTLNEVFKSPEQVSYLLPGQAEPFALVTSAPQAVPSIVRATCARDMPCSRHAVCLPPITNLSHKAKKLLQESASSSQTGETILGTEIDKAKKRIVKKDKTSLRKRFLSWLLPKQNMRK</sequence>
<name>A0ACC2HKQ7_DALPE</name>
<proteinExistence type="predicted"/>
<keyword evidence="2" id="KW-1185">Reference proteome</keyword>
<reference evidence="1" key="1">
    <citation type="submission" date="2021-05" db="EMBL/GenBank/DDBJ databases">
        <authorList>
            <person name="Pan Q."/>
            <person name="Jouanno E."/>
            <person name="Zahm M."/>
            <person name="Klopp C."/>
            <person name="Cabau C."/>
            <person name="Louis A."/>
            <person name="Berthelot C."/>
            <person name="Parey E."/>
            <person name="Roest Crollius H."/>
            <person name="Montfort J."/>
            <person name="Robinson-Rechavi M."/>
            <person name="Bouchez O."/>
            <person name="Lampietro C."/>
            <person name="Lopez Roques C."/>
            <person name="Donnadieu C."/>
            <person name="Postlethwait J."/>
            <person name="Bobe J."/>
            <person name="Dillon D."/>
            <person name="Chandos A."/>
            <person name="von Hippel F."/>
            <person name="Guiguen Y."/>
        </authorList>
    </citation>
    <scope>NUCLEOTIDE SEQUENCE</scope>
    <source>
        <strain evidence="1">YG-Jan2019</strain>
    </source>
</reference>
<dbReference type="Proteomes" id="UP001157502">
    <property type="component" value="Chromosome 1"/>
</dbReference>
<evidence type="ECO:0000313" key="1">
    <source>
        <dbReference type="EMBL" id="KAJ8016588.1"/>
    </source>
</evidence>
<comment type="caution">
    <text evidence="1">The sequence shown here is derived from an EMBL/GenBank/DDBJ whole genome shotgun (WGS) entry which is preliminary data.</text>
</comment>
<gene>
    <name evidence="1" type="ORF">DPEC_G00008790</name>
</gene>